<dbReference type="RefSeq" id="WP_063970958.1">
    <property type="nucleotide sequence ID" value="NZ_JAMXLT020000025.1"/>
</dbReference>
<protein>
    <recommendedName>
        <fullName evidence="3">FHA domain-containing protein</fullName>
    </recommendedName>
</protein>
<sequence length="115" mass="13616">MRPKDKEKILIDLKNLIEKKLLADKKIGKGRPVNSVESVDIADFKINDDEEDRDKIIVTDVHAFVRIHLEFVENSFSSQNVQMRNNKEIEFKYNKEMDYYDLVENDVIFYNNASF</sequence>
<name>A0ABU4JK00_9FLAO</name>
<evidence type="ECO:0008006" key="3">
    <source>
        <dbReference type="Google" id="ProtNLM"/>
    </source>
</evidence>
<reference evidence="1 2" key="1">
    <citation type="submission" date="2023-11" db="EMBL/GenBank/DDBJ databases">
        <title>First isolation, identification, and characterization of non-pathogenic Epilithonimonas ginsengisoli isolated from diseased farmed rainbow trout (Oncorhynchus mykiss) in Chile.</title>
        <authorList>
            <person name="Miranda C.D."/>
            <person name="Irgang R."/>
            <person name="Concha C."/>
            <person name="Rojas R."/>
            <person name="Avendano R."/>
        </authorList>
    </citation>
    <scope>NUCLEOTIDE SEQUENCE [LARGE SCALE GENOMIC DNA]</scope>
    <source>
        <strain evidence="1 2">FP99</strain>
    </source>
</reference>
<dbReference type="EMBL" id="JAMXLT020000025">
    <property type="protein sequence ID" value="MDW8550034.1"/>
    <property type="molecule type" value="Genomic_DNA"/>
</dbReference>
<keyword evidence="2" id="KW-1185">Reference proteome</keyword>
<accession>A0ABU4JK00</accession>
<dbReference type="Proteomes" id="UP001204439">
    <property type="component" value="Unassembled WGS sequence"/>
</dbReference>
<proteinExistence type="predicted"/>
<evidence type="ECO:0000313" key="1">
    <source>
        <dbReference type="EMBL" id="MDW8550034.1"/>
    </source>
</evidence>
<comment type="caution">
    <text evidence="1">The sequence shown here is derived from an EMBL/GenBank/DDBJ whole genome shotgun (WGS) entry which is preliminary data.</text>
</comment>
<evidence type="ECO:0000313" key="2">
    <source>
        <dbReference type="Proteomes" id="UP001204439"/>
    </source>
</evidence>
<organism evidence="1 2">
    <name type="scientific">Epilithonimonas ginsengisoli</name>
    <dbReference type="NCBI Taxonomy" id="1245592"/>
    <lineage>
        <taxon>Bacteria</taxon>
        <taxon>Pseudomonadati</taxon>
        <taxon>Bacteroidota</taxon>
        <taxon>Flavobacteriia</taxon>
        <taxon>Flavobacteriales</taxon>
        <taxon>Weeksellaceae</taxon>
        <taxon>Chryseobacterium group</taxon>
        <taxon>Epilithonimonas</taxon>
    </lineage>
</organism>
<gene>
    <name evidence="1" type="ORF">NG800_014000</name>
</gene>